<dbReference type="EMBL" id="VSSQ01000826">
    <property type="protein sequence ID" value="MPM01832.1"/>
    <property type="molecule type" value="Genomic_DNA"/>
</dbReference>
<reference evidence="1" key="1">
    <citation type="submission" date="2019-08" db="EMBL/GenBank/DDBJ databases">
        <authorList>
            <person name="Kucharzyk K."/>
            <person name="Murdoch R.W."/>
            <person name="Higgins S."/>
            <person name="Loffler F."/>
        </authorList>
    </citation>
    <scope>NUCLEOTIDE SEQUENCE</scope>
</reference>
<comment type="caution">
    <text evidence="1">The sequence shown here is derived from an EMBL/GenBank/DDBJ whole genome shotgun (WGS) entry which is preliminary data.</text>
</comment>
<gene>
    <name evidence="1" type="ORF">SDC9_48072</name>
</gene>
<evidence type="ECO:0000313" key="1">
    <source>
        <dbReference type="EMBL" id="MPM01832.1"/>
    </source>
</evidence>
<proteinExistence type="predicted"/>
<accession>A0A644WDJ2</accession>
<name>A0A644WDJ2_9ZZZZ</name>
<sequence length="1408" mass="160595">MPNRLYQDYIKVDPNFIPVFSRNSDQVYPDKWQSFFPHDSFKTILTSVVEMLEKGSETKDRSLWMNGAYGTGKTYASFTIKHIMEDPLESVEPYFLANNMQALLARVKGVRSKGDVLVVHKSASADINSQNKLFNTITESVKDALRSNGYSYMGASSMMDKILLTLKDPDSAFNFRAAFNKYRARFTEYSSVDGVIADLEDLDTEDKLDLLDTIIKVAEDESYNWSVTPDEIINWVEDVRKGNGLYAIVFMWDEFTEYFRNNQNNITGLQEIAMASSRTSFYFFLITHSDANQLIADQAARKIIEARFRMYPIRIGENTAFKLLGQALRHEKDLDDEWKKTRDELWLSVKRGTADLIKDKDSSIQDDDFKNLLPMQPYTAYLLKFIAQDISSNQRTMFQFLSGDYIEGDEERTNFKWFIDHYGYEYGKWNFLTADYLWDYFFHAFNADLDSSFTDAASHYNTYESICVVNGKADSSESINRKRVLKVALLLSALQTKNTSASRTGATSLLRPTKKNICSCFVGTSLENKVSDILDDLVDKGALGSIEDADKGTLYVMTTALIDKDRLAKMEEDARKAFPFEKLIADTGYDITKQFIPTDYLQYRCRIIPVTPSNARSEADITIEANQIPIFYLFAKNEAEQGKVGDTIRILYSKFPERCVVVDFSSMPFTDARYEKFITSKGKEKYFGSIPNQKDQLTLAKKGTDSLVQEWTRALVTSSLRVYSSASQSDAISGGANLRKKLKEINSTFYGAGLEEISVNDKLFAQSGYKDVVAKIAMGKESIPANYSYLRFISSPLEKDGIWGNPDYWTAQPNHVISRMKIAVEEVINRGFSNNSMVCVTDIWTELKKPPFGLLPCTGAVFLMAFLLKEYADSSYYKRDINNNTVGLNYSDLCELIYGIVKDMPKAKNQFIVKQKPEHSAFCQITGEIFKIAKDKRNSIDDIAKSLNIYLTNNNYPLWALKSYVLEEMYDHEMCGPLVQLIDLFCEFVNPESRIGRDKTKVAEDIYALYLQTPGLDAVMSGIVTDECLRSGMVYYIAEQKPELTQIASSLKLEDNEYLSLLNKKLSSDSSYLWQKGDIDNQITSLYIDLRLIRAINRVISTPQKYMPEAKATLIEKLNIIKVPDDVLQEHQPALKPIMQQFYAIKNEAVVNRETTADIIDSRADDFLSFFNNQYETFAAAVLRLVDSNVTADEINHLFENVDAGTLFKKTDEFSLSIKRTLETFRKNMKTHKMFEAWKKITKTDNPSEWSKEHRIPILCAFSDNISVAQTVFAALNKTALLPNESSIDDAIAFINGGCLKRLENLDACTQEFIDFFCGDYSYIIDDADGLREVLRSVAGKDIYEWYSKQAMCKGAIKKLATDRYQSKYRSKVRDELHNLTAKEAQEYLEKLIEDDPLLGISILKKRK</sequence>
<organism evidence="1">
    <name type="scientific">bioreactor metagenome</name>
    <dbReference type="NCBI Taxonomy" id="1076179"/>
    <lineage>
        <taxon>unclassified sequences</taxon>
        <taxon>metagenomes</taxon>
        <taxon>ecological metagenomes</taxon>
    </lineage>
</organism>
<evidence type="ECO:0008006" key="2">
    <source>
        <dbReference type="Google" id="ProtNLM"/>
    </source>
</evidence>
<protein>
    <recommendedName>
        <fullName evidence="2">ATP-binding protein</fullName>
    </recommendedName>
</protein>